<comment type="caution">
    <text evidence="8">The sequence shown here is derived from an EMBL/GenBank/DDBJ whole genome shotgun (WGS) entry which is preliminary data.</text>
</comment>
<dbReference type="PANTHER" id="PTHR36842">
    <property type="entry name" value="PROTEIN TOLB HOMOLOG"/>
    <property type="match status" value="1"/>
</dbReference>
<keyword evidence="9" id="KW-1185">Reference proteome</keyword>
<dbReference type="Pfam" id="PF04052">
    <property type="entry name" value="TolB_N"/>
    <property type="match status" value="1"/>
</dbReference>
<comment type="function">
    <text evidence="5">Part of the Tol-Pal system, which plays a role in outer membrane invagination during cell division and is important for maintaining outer membrane integrity.</text>
</comment>
<comment type="subunit">
    <text evidence="5">The Tol-Pal system is composed of five core proteins: the inner membrane proteins TolA, TolQ and TolR, the periplasmic protein TolB and the outer membrane protein Pal. They form a network linking the inner and outer membranes and the peptidoglycan layer.</text>
</comment>
<comment type="similarity">
    <text evidence="2 5">Belongs to the TolB family.</text>
</comment>
<accession>A0ABT3JB55</accession>
<dbReference type="InterPro" id="IPR011042">
    <property type="entry name" value="6-blade_b-propeller_TolB-like"/>
</dbReference>
<dbReference type="SUPFAM" id="SSF52964">
    <property type="entry name" value="TolB, N-terminal domain"/>
    <property type="match status" value="1"/>
</dbReference>
<sequence precursor="true">MRSILPAMLGLLALSTPAFAQDEPPPVEVDIVGGGVRTGTVVAVPALPVQNAPLAYGRDIAATIASGLRTTGLFNPIGPTGIPNYPYAQANTPDFPTWRSAGAAQLVTGFVEGRPDGNLTVGCYLFDVASGRELVRQGFAVSQGNWRRAANKCADAIYSRLTGEGAFLDTRVVFVAETGPKNRRLKRIAIMDSDGSNLRYLTEGEATVVTPRFSPDGNRLAYLSYAGRRGRVWVMDIGTGNKRLLVPGLVQTSAPRFSPDGRRIAFAMSQGGNTDIYVTAADGSGAPVRLTTAPGIDTSPDFSPDGSRIVFESDRSGSQQLYVMNVDGSGQRRISFGGPSASPAWSPRGNRIAFVRTGAFRIGVINPDGSGERILTDGWQDESPSWAPNGQFVMFNRFTPSGQSTLFAVPVGGGQARRLPTPQDGSDPSWSPLQR</sequence>
<feature type="chain" id="PRO_5044902761" description="Tol-Pal system protein TolB" evidence="5">
    <location>
        <begin position="21"/>
        <end position="435"/>
    </location>
</feature>
<feature type="domain" description="TolB N-terminal" evidence="7">
    <location>
        <begin position="28"/>
        <end position="134"/>
    </location>
</feature>
<evidence type="ECO:0000256" key="1">
    <source>
        <dbReference type="ARBA" id="ARBA00004418"/>
    </source>
</evidence>
<dbReference type="InterPro" id="IPR011659">
    <property type="entry name" value="WD40"/>
</dbReference>
<keyword evidence="5" id="KW-0131">Cell cycle</keyword>
<dbReference type="EMBL" id="JAPDOB010000001">
    <property type="protein sequence ID" value="MCW3796303.1"/>
    <property type="molecule type" value="Genomic_DNA"/>
</dbReference>
<dbReference type="SUPFAM" id="SSF69304">
    <property type="entry name" value="Tricorn protease N-terminal domain"/>
    <property type="match status" value="1"/>
</dbReference>
<evidence type="ECO:0000259" key="7">
    <source>
        <dbReference type="Pfam" id="PF04052"/>
    </source>
</evidence>
<evidence type="ECO:0000313" key="9">
    <source>
        <dbReference type="Proteomes" id="UP001526246"/>
    </source>
</evidence>
<evidence type="ECO:0000256" key="4">
    <source>
        <dbReference type="ARBA" id="ARBA00022764"/>
    </source>
</evidence>
<evidence type="ECO:0000256" key="5">
    <source>
        <dbReference type="HAMAP-Rule" id="MF_00671"/>
    </source>
</evidence>
<comment type="subcellular location">
    <subcellularLocation>
        <location evidence="1 5">Periplasm</location>
    </subcellularLocation>
</comment>
<dbReference type="PANTHER" id="PTHR36842:SF1">
    <property type="entry name" value="PROTEIN TOLB"/>
    <property type="match status" value="1"/>
</dbReference>
<keyword evidence="5" id="KW-0132">Cell division</keyword>
<evidence type="ECO:0000256" key="3">
    <source>
        <dbReference type="ARBA" id="ARBA00022729"/>
    </source>
</evidence>
<evidence type="ECO:0000313" key="8">
    <source>
        <dbReference type="EMBL" id="MCW3796303.1"/>
    </source>
</evidence>
<organism evidence="8 9">
    <name type="scientific">Sphingomonas arvum</name>
    <dbReference type="NCBI Taxonomy" id="2992113"/>
    <lineage>
        <taxon>Bacteria</taxon>
        <taxon>Pseudomonadati</taxon>
        <taxon>Pseudomonadota</taxon>
        <taxon>Alphaproteobacteria</taxon>
        <taxon>Sphingomonadales</taxon>
        <taxon>Sphingomonadaceae</taxon>
        <taxon>Sphingomonas</taxon>
    </lineage>
</organism>
<proteinExistence type="inferred from homology"/>
<dbReference type="Proteomes" id="UP001526246">
    <property type="component" value="Unassembled WGS sequence"/>
</dbReference>
<dbReference type="InterPro" id="IPR007195">
    <property type="entry name" value="TolB_N"/>
</dbReference>
<dbReference type="InterPro" id="IPR014167">
    <property type="entry name" value="Tol-Pal_TolB"/>
</dbReference>
<feature type="compositionally biased region" description="Polar residues" evidence="6">
    <location>
        <begin position="423"/>
        <end position="435"/>
    </location>
</feature>
<dbReference type="Gene3D" id="3.40.50.10070">
    <property type="entry name" value="TolB, N-terminal domain"/>
    <property type="match status" value="1"/>
</dbReference>
<protein>
    <recommendedName>
        <fullName evidence="5">Tol-Pal system protein TolB</fullName>
    </recommendedName>
</protein>
<feature type="signal peptide" evidence="5">
    <location>
        <begin position="1"/>
        <end position="20"/>
    </location>
</feature>
<evidence type="ECO:0000256" key="6">
    <source>
        <dbReference type="SAM" id="MobiDB-lite"/>
    </source>
</evidence>
<dbReference type="RefSeq" id="WP_264880061.1">
    <property type="nucleotide sequence ID" value="NZ_JAPDOB010000001.1"/>
</dbReference>
<gene>
    <name evidence="5 8" type="primary">tolB</name>
    <name evidence="8" type="ORF">OMW55_00565</name>
</gene>
<reference evidence="8 9" key="1">
    <citation type="submission" date="2022-10" db="EMBL/GenBank/DDBJ databases">
        <title>Sphingomonas sp.</title>
        <authorList>
            <person name="Jin C."/>
        </authorList>
    </citation>
    <scope>NUCLEOTIDE SEQUENCE [LARGE SCALE GENOMIC DNA]</scope>
    <source>
        <strain evidence="8 9">BN140010</strain>
    </source>
</reference>
<keyword evidence="4 5" id="KW-0574">Periplasm</keyword>
<name>A0ABT3JB55_9SPHN</name>
<dbReference type="Pfam" id="PF07676">
    <property type="entry name" value="PD40"/>
    <property type="match status" value="5"/>
</dbReference>
<keyword evidence="3 5" id="KW-0732">Signal</keyword>
<dbReference type="NCBIfam" id="TIGR02800">
    <property type="entry name" value="propeller_TolB"/>
    <property type="match status" value="1"/>
</dbReference>
<dbReference type="Gene3D" id="2.120.10.30">
    <property type="entry name" value="TolB, C-terminal domain"/>
    <property type="match status" value="1"/>
</dbReference>
<dbReference type="HAMAP" id="MF_00671">
    <property type="entry name" value="TolB"/>
    <property type="match status" value="1"/>
</dbReference>
<feature type="region of interest" description="Disordered" evidence="6">
    <location>
        <begin position="412"/>
        <end position="435"/>
    </location>
</feature>
<evidence type="ECO:0000256" key="2">
    <source>
        <dbReference type="ARBA" id="ARBA00009820"/>
    </source>
</evidence>